<protein>
    <submittedName>
        <fullName evidence="1">Uncharacterized protein</fullName>
    </submittedName>
</protein>
<sequence>MKGTCSCGVIIGNIHHTCRSNWVELATLGVGCNVTPTLKSSTSGWPAWTMVCCSLDWIETSEKPNDNRSNSDLRRHGCGILCAKRLFGSAGRLWDGTGIRKLLLFEFTWCMRKL</sequence>
<name>A0AAW2KPA5_SESRA</name>
<evidence type="ECO:0000313" key="1">
    <source>
        <dbReference type="EMBL" id="KAL0308804.1"/>
    </source>
</evidence>
<reference evidence="1" key="1">
    <citation type="submission" date="2020-06" db="EMBL/GenBank/DDBJ databases">
        <authorList>
            <person name="Li T."/>
            <person name="Hu X."/>
            <person name="Zhang T."/>
            <person name="Song X."/>
            <person name="Zhang H."/>
            <person name="Dai N."/>
            <person name="Sheng W."/>
            <person name="Hou X."/>
            <person name="Wei L."/>
        </authorList>
    </citation>
    <scope>NUCLEOTIDE SEQUENCE</scope>
    <source>
        <strain evidence="1">G02</strain>
        <tissue evidence="1">Leaf</tissue>
    </source>
</reference>
<reference evidence="1" key="2">
    <citation type="journal article" date="2024" name="Plant">
        <title>Genomic evolution and insights into agronomic trait innovations of Sesamum species.</title>
        <authorList>
            <person name="Miao H."/>
            <person name="Wang L."/>
            <person name="Qu L."/>
            <person name="Liu H."/>
            <person name="Sun Y."/>
            <person name="Le M."/>
            <person name="Wang Q."/>
            <person name="Wei S."/>
            <person name="Zheng Y."/>
            <person name="Lin W."/>
            <person name="Duan Y."/>
            <person name="Cao H."/>
            <person name="Xiong S."/>
            <person name="Wang X."/>
            <person name="Wei L."/>
            <person name="Li C."/>
            <person name="Ma Q."/>
            <person name="Ju M."/>
            <person name="Zhao R."/>
            <person name="Li G."/>
            <person name="Mu C."/>
            <person name="Tian Q."/>
            <person name="Mei H."/>
            <person name="Zhang T."/>
            <person name="Gao T."/>
            <person name="Zhang H."/>
        </authorList>
    </citation>
    <scope>NUCLEOTIDE SEQUENCE</scope>
    <source>
        <strain evidence="1">G02</strain>
    </source>
</reference>
<organism evidence="1">
    <name type="scientific">Sesamum radiatum</name>
    <name type="common">Black benniseed</name>
    <dbReference type="NCBI Taxonomy" id="300843"/>
    <lineage>
        <taxon>Eukaryota</taxon>
        <taxon>Viridiplantae</taxon>
        <taxon>Streptophyta</taxon>
        <taxon>Embryophyta</taxon>
        <taxon>Tracheophyta</taxon>
        <taxon>Spermatophyta</taxon>
        <taxon>Magnoliopsida</taxon>
        <taxon>eudicotyledons</taxon>
        <taxon>Gunneridae</taxon>
        <taxon>Pentapetalae</taxon>
        <taxon>asterids</taxon>
        <taxon>lamiids</taxon>
        <taxon>Lamiales</taxon>
        <taxon>Pedaliaceae</taxon>
        <taxon>Sesamum</taxon>
    </lineage>
</organism>
<gene>
    <name evidence="1" type="ORF">Sradi_5822700</name>
</gene>
<comment type="caution">
    <text evidence="1">The sequence shown here is derived from an EMBL/GenBank/DDBJ whole genome shotgun (WGS) entry which is preliminary data.</text>
</comment>
<accession>A0AAW2KPA5</accession>
<dbReference type="EMBL" id="JACGWJ010000027">
    <property type="protein sequence ID" value="KAL0308804.1"/>
    <property type="molecule type" value="Genomic_DNA"/>
</dbReference>
<proteinExistence type="predicted"/>
<dbReference type="AlphaFoldDB" id="A0AAW2KPA5"/>